<feature type="transmembrane region" description="Helical" evidence="1">
    <location>
        <begin position="24"/>
        <end position="48"/>
    </location>
</feature>
<dbReference type="EMBL" id="LAZR01014689">
    <property type="protein sequence ID" value="KKM16376.1"/>
    <property type="molecule type" value="Genomic_DNA"/>
</dbReference>
<feature type="transmembrane region" description="Helical" evidence="1">
    <location>
        <begin position="54"/>
        <end position="71"/>
    </location>
</feature>
<keyword evidence="1" id="KW-0472">Membrane</keyword>
<sequence length="105" mass="12352">MVLQLFFFIKGILFYQIENDKQNFYLLTIIAASSILVVLLISNIWLAIYVLHTRFFVIFVFCNSIIIQETYFKEYAKGKKIQLIFLTITVLFLGVFYSLRTLAYG</sequence>
<protein>
    <submittedName>
        <fullName evidence="2">Uncharacterized protein</fullName>
    </submittedName>
</protein>
<accession>A0A0F9HM52</accession>
<reference evidence="2" key="1">
    <citation type="journal article" date="2015" name="Nature">
        <title>Complex archaea that bridge the gap between prokaryotes and eukaryotes.</title>
        <authorList>
            <person name="Spang A."/>
            <person name="Saw J.H."/>
            <person name="Jorgensen S.L."/>
            <person name="Zaremba-Niedzwiedzka K."/>
            <person name="Martijn J."/>
            <person name="Lind A.E."/>
            <person name="van Eijk R."/>
            <person name="Schleper C."/>
            <person name="Guy L."/>
            <person name="Ettema T.J."/>
        </authorList>
    </citation>
    <scope>NUCLEOTIDE SEQUENCE</scope>
</reference>
<organism evidence="2">
    <name type="scientific">marine sediment metagenome</name>
    <dbReference type="NCBI Taxonomy" id="412755"/>
    <lineage>
        <taxon>unclassified sequences</taxon>
        <taxon>metagenomes</taxon>
        <taxon>ecological metagenomes</taxon>
    </lineage>
</organism>
<dbReference type="AlphaFoldDB" id="A0A0F9HM52"/>
<gene>
    <name evidence="2" type="ORF">LCGC14_1686470</name>
</gene>
<evidence type="ECO:0000256" key="1">
    <source>
        <dbReference type="SAM" id="Phobius"/>
    </source>
</evidence>
<evidence type="ECO:0000313" key="2">
    <source>
        <dbReference type="EMBL" id="KKM16376.1"/>
    </source>
</evidence>
<feature type="transmembrane region" description="Helical" evidence="1">
    <location>
        <begin position="83"/>
        <end position="103"/>
    </location>
</feature>
<proteinExistence type="predicted"/>
<keyword evidence="1" id="KW-1133">Transmembrane helix</keyword>
<keyword evidence="1" id="KW-0812">Transmembrane</keyword>
<comment type="caution">
    <text evidence="2">The sequence shown here is derived from an EMBL/GenBank/DDBJ whole genome shotgun (WGS) entry which is preliminary data.</text>
</comment>
<name>A0A0F9HM52_9ZZZZ</name>